<keyword evidence="2" id="KW-0812">Transmembrane</keyword>
<feature type="transmembrane region" description="Helical" evidence="2">
    <location>
        <begin position="294"/>
        <end position="312"/>
    </location>
</feature>
<dbReference type="AlphaFoldDB" id="A0A926E4M3"/>
<dbReference type="SUPFAM" id="SSF81660">
    <property type="entry name" value="Metal cation-transporting ATPase, ATP-binding domain N"/>
    <property type="match status" value="1"/>
</dbReference>
<organism evidence="3 4">
    <name type="scientific">Fumia xinanensis</name>
    <dbReference type="NCBI Taxonomy" id="2763659"/>
    <lineage>
        <taxon>Bacteria</taxon>
        <taxon>Bacillati</taxon>
        <taxon>Bacillota</taxon>
        <taxon>Clostridia</taxon>
        <taxon>Eubacteriales</taxon>
        <taxon>Oscillospiraceae</taxon>
        <taxon>Fumia</taxon>
    </lineage>
</organism>
<feature type="region of interest" description="Disordered" evidence="1">
    <location>
        <begin position="40"/>
        <end position="147"/>
    </location>
</feature>
<feature type="compositionally biased region" description="Polar residues" evidence="1">
    <location>
        <begin position="99"/>
        <end position="111"/>
    </location>
</feature>
<dbReference type="InterPro" id="IPR023299">
    <property type="entry name" value="ATPase_P-typ_cyto_dom_N"/>
</dbReference>
<dbReference type="EMBL" id="JACRSV010000007">
    <property type="protein sequence ID" value="MBC8560997.1"/>
    <property type="molecule type" value="Genomic_DNA"/>
</dbReference>
<dbReference type="GO" id="GO:0000166">
    <property type="term" value="F:nucleotide binding"/>
    <property type="evidence" value="ECO:0007669"/>
    <property type="project" value="InterPro"/>
</dbReference>
<evidence type="ECO:0000256" key="2">
    <source>
        <dbReference type="SAM" id="Phobius"/>
    </source>
</evidence>
<feature type="compositionally biased region" description="Basic and acidic residues" evidence="1">
    <location>
        <begin position="135"/>
        <end position="147"/>
    </location>
</feature>
<feature type="transmembrane region" description="Helical" evidence="2">
    <location>
        <begin position="408"/>
        <end position="434"/>
    </location>
</feature>
<evidence type="ECO:0000313" key="4">
    <source>
        <dbReference type="Proteomes" id="UP000610760"/>
    </source>
</evidence>
<evidence type="ECO:0000313" key="3">
    <source>
        <dbReference type="EMBL" id="MBC8560997.1"/>
    </source>
</evidence>
<name>A0A926E4M3_9FIRM</name>
<reference evidence="3" key="1">
    <citation type="submission" date="2020-08" db="EMBL/GenBank/DDBJ databases">
        <title>Genome public.</title>
        <authorList>
            <person name="Liu C."/>
            <person name="Sun Q."/>
        </authorList>
    </citation>
    <scope>NUCLEOTIDE SEQUENCE</scope>
    <source>
        <strain evidence="3">NSJ-33</strain>
    </source>
</reference>
<dbReference type="Gene3D" id="3.40.1110.10">
    <property type="entry name" value="Calcium-transporting ATPase, cytoplasmic domain N"/>
    <property type="match status" value="1"/>
</dbReference>
<comment type="caution">
    <text evidence="3">The sequence shown here is derived from an EMBL/GenBank/DDBJ whole genome shotgun (WGS) entry which is preliminary data.</text>
</comment>
<dbReference type="Proteomes" id="UP000610760">
    <property type="component" value="Unassembled WGS sequence"/>
</dbReference>
<keyword evidence="4" id="KW-1185">Reference proteome</keyword>
<gene>
    <name evidence="3" type="ORF">H8710_13095</name>
</gene>
<accession>A0A926E4M3</accession>
<keyword evidence="2" id="KW-0472">Membrane</keyword>
<feature type="transmembrane region" description="Helical" evidence="2">
    <location>
        <begin position="687"/>
        <end position="709"/>
    </location>
</feature>
<feature type="transmembrane region" description="Helical" evidence="2">
    <location>
        <begin position="263"/>
        <end position="282"/>
    </location>
</feature>
<evidence type="ECO:0000256" key="1">
    <source>
        <dbReference type="SAM" id="MobiDB-lite"/>
    </source>
</evidence>
<feature type="transmembrane region" description="Helical" evidence="2">
    <location>
        <begin position="228"/>
        <end position="251"/>
    </location>
</feature>
<feature type="transmembrane region" description="Helical" evidence="2">
    <location>
        <begin position="715"/>
        <end position="734"/>
    </location>
</feature>
<feature type="transmembrane region" description="Helical" evidence="2">
    <location>
        <begin position="196"/>
        <end position="216"/>
    </location>
</feature>
<proteinExistence type="predicted"/>
<dbReference type="RefSeq" id="WP_249296299.1">
    <property type="nucleotide sequence ID" value="NZ_JACRSV010000007.1"/>
</dbReference>
<protein>
    <submittedName>
        <fullName evidence="3">Uncharacterized protein</fullName>
    </submittedName>
</protein>
<keyword evidence="2" id="KW-1133">Transmembrane helix</keyword>
<feature type="transmembrane region" description="Helical" evidence="2">
    <location>
        <begin position="384"/>
        <end position="402"/>
    </location>
</feature>
<sequence>MDDKKFSLDDILLEVGLSSAHKEEDIVDVDALLQNIVNEKQTVKQKEDPFIAEPPTKEFTPAKRSEPTAVHQAAPRKSMLANPAPEPQKVGAPQVPKSDGQSLSLENSGNFSIDIEGIRQEHKPPQTSPLESPAEEERAETPEIHFNQKKEEPDFERRLDFAPCFQKFEEEASTERQKDWEPLLLKEKAASTVRGTFLLIMAVASLILSMMIYLNAATGIGFIPTLPFLLTAGGIGIISGVLGFPVLMSGVRSILRLEPNRDIMPTVTYAFCMIQYLTQLAFPKGLSNPNIHQYLPVGILILGLAFLARTLTLKTAVRNLHTLNANSETYESQIIWDSRAASELSKGLVDDTAYPVVNRKTDQVSDFMKLSLSMDGSDRLGRNLTLVGTALALAVALFTFLFTKQRHLAVTIMTAITCVFASMVNLYSICYPLLRCSKKAAQFNGLISGEKCGLNYGDVNVAVVEAKSLFPPAAVMLNGIKTFEGMRIDEAILDAASVLSTAGSIMTDVFLKIIGNRTELLHKAENLHYEDGMGLSAWIDNRRILIGNRDLMASHNIRVPSVDYERRFTSEGSDLVYLSTSGELTAVFIFTLHPTIPSEEAVQMLYSSDIGLSVRTIDSIVTKERLSGLFAIEPNFFKILPNKLSRLYDECSQPVKTRPAVAINNGSFASMACSVAASKRMRVMMTVAQVVMVSSIILGVLLIAVFGFLGATKQLSPLIMFCYPIIWLIIHFLLQKLIRL</sequence>